<protein>
    <submittedName>
        <fullName evidence="1">Uncharacterized protein</fullName>
    </submittedName>
</protein>
<sequence length="204" mass="23915">MIINSIKALIELTEDSYDKVTSINTFYEYIGSEELYKKIFNLRNLISLSISVDINLAFKYINNLALLQKLIHFDDGYFVFKLGKTLYSDYFHFYANSITLTLKNSDISHDEVHKIIRDGHEITSMNVHIRMNTNDWTFFNDLPSSLTNLQIDMVYIQRPVILLNLPMNLKKLTIVYNPRTNKNMITMSNIKLPFGCEIDYVEYL</sequence>
<name>A0A3G4ZZ47_9VIRU</name>
<accession>A0A3G4ZZ47</accession>
<organism evidence="1">
    <name type="scientific">Gaeavirus sp</name>
    <dbReference type="NCBI Taxonomy" id="2487767"/>
    <lineage>
        <taxon>Viruses</taxon>
        <taxon>Varidnaviria</taxon>
        <taxon>Bamfordvirae</taxon>
        <taxon>Nucleocytoviricota</taxon>
        <taxon>Megaviricetes</taxon>
        <taxon>Imitervirales</taxon>
        <taxon>Mimiviridae</taxon>
        <taxon>Klosneuvirinae</taxon>
    </lineage>
</organism>
<dbReference type="EMBL" id="MK072216">
    <property type="protein sequence ID" value="AYV80226.1"/>
    <property type="molecule type" value="Genomic_DNA"/>
</dbReference>
<evidence type="ECO:0000313" key="1">
    <source>
        <dbReference type="EMBL" id="AYV80226.1"/>
    </source>
</evidence>
<reference evidence="1" key="1">
    <citation type="submission" date="2018-10" db="EMBL/GenBank/DDBJ databases">
        <title>Hidden diversity of soil giant viruses.</title>
        <authorList>
            <person name="Schulz F."/>
            <person name="Alteio L."/>
            <person name="Goudeau D."/>
            <person name="Ryan E.M."/>
            <person name="Malmstrom R.R."/>
            <person name="Blanchard J."/>
            <person name="Woyke T."/>
        </authorList>
    </citation>
    <scope>NUCLEOTIDE SEQUENCE</scope>
    <source>
        <strain evidence="1">GAV1</strain>
    </source>
</reference>
<proteinExistence type="predicted"/>
<gene>
    <name evidence="1" type="ORF">Gaeavirus18_3</name>
</gene>